<reference evidence="1 2" key="1">
    <citation type="submission" date="2020-08" db="EMBL/GenBank/DDBJ databases">
        <title>Genomic Encyclopedia of Type Strains, Phase IV (KMG-IV): sequencing the most valuable type-strain genomes for metagenomic binning, comparative biology and taxonomic classification.</title>
        <authorList>
            <person name="Goeker M."/>
        </authorList>
    </citation>
    <scope>NUCLEOTIDE SEQUENCE [LARGE SCALE GENOMIC DNA]</scope>
    <source>
        <strain evidence="1 2">DSM 102983</strain>
    </source>
</reference>
<name>A0ABR6KKX9_9BACT</name>
<evidence type="ECO:0000313" key="1">
    <source>
        <dbReference type="EMBL" id="MBB4622157.1"/>
    </source>
</evidence>
<dbReference type="Proteomes" id="UP000533637">
    <property type="component" value="Unassembled WGS sequence"/>
</dbReference>
<comment type="caution">
    <text evidence="1">The sequence shown here is derived from an EMBL/GenBank/DDBJ whole genome shotgun (WGS) entry which is preliminary data.</text>
</comment>
<keyword evidence="2" id="KW-1185">Reference proteome</keyword>
<proteinExistence type="predicted"/>
<dbReference type="EMBL" id="JACHOC010000003">
    <property type="protein sequence ID" value="MBB4622157.1"/>
    <property type="molecule type" value="Genomic_DNA"/>
</dbReference>
<gene>
    <name evidence="1" type="ORF">GGQ57_002054</name>
</gene>
<protein>
    <submittedName>
        <fullName evidence="1">GNAT superfamily acetyltransferase</fullName>
    </submittedName>
</protein>
<sequence>MIFQVLFYGKVWSLTKHSHILEDSPEVQIYRIAIKVKIKQTLRQDNSNNSSHLFLNFNPQKINARLFLNDLAYLSE</sequence>
<evidence type="ECO:0000313" key="2">
    <source>
        <dbReference type="Proteomes" id="UP000533637"/>
    </source>
</evidence>
<organism evidence="1 2">
    <name type="scientific">Parabacteroides faecis</name>
    <dbReference type="NCBI Taxonomy" id="1217282"/>
    <lineage>
        <taxon>Bacteria</taxon>
        <taxon>Pseudomonadati</taxon>
        <taxon>Bacteroidota</taxon>
        <taxon>Bacteroidia</taxon>
        <taxon>Bacteroidales</taxon>
        <taxon>Tannerellaceae</taxon>
        <taxon>Parabacteroides</taxon>
    </lineage>
</organism>
<accession>A0ABR6KKX9</accession>